<dbReference type="InterPro" id="IPR003313">
    <property type="entry name" value="AraC-bd"/>
</dbReference>
<dbReference type="Pfam" id="PF02311">
    <property type="entry name" value="AraC_binding"/>
    <property type="match status" value="1"/>
</dbReference>
<dbReference type="PROSITE" id="PS00041">
    <property type="entry name" value="HTH_ARAC_FAMILY_1"/>
    <property type="match status" value="1"/>
</dbReference>
<dbReference type="PANTHER" id="PTHR43280">
    <property type="entry name" value="ARAC-FAMILY TRANSCRIPTIONAL REGULATOR"/>
    <property type="match status" value="1"/>
</dbReference>
<dbReference type="PANTHER" id="PTHR43280:SF2">
    <property type="entry name" value="HTH-TYPE TRANSCRIPTIONAL REGULATOR EXSA"/>
    <property type="match status" value="1"/>
</dbReference>
<feature type="domain" description="HTH araC/xylS-type" evidence="4">
    <location>
        <begin position="180"/>
        <end position="279"/>
    </location>
</feature>
<evidence type="ECO:0000313" key="5">
    <source>
        <dbReference type="EMBL" id="NAS12984.1"/>
    </source>
</evidence>
<dbReference type="InterPro" id="IPR009057">
    <property type="entry name" value="Homeodomain-like_sf"/>
</dbReference>
<proteinExistence type="predicted"/>
<dbReference type="InterPro" id="IPR014710">
    <property type="entry name" value="RmlC-like_jellyroll"/>
</dbReference>
<dbReference type="Proteomes" id="UP000475249">
    <property type="component" value="Unassembled WGS sequence"/>
</dbReference>
<dbReference type="SUPFAM" id="SSF51182">
    <property type="entry name" value="RmlC-like cupins"/>
    <property type="match status" value="1"/>
</dbReference>
<dbReference type="Gene3D" id="2.60.120.10">
    <property type="entry name" value="Jelly Rolls"/>
    <property type="match status" value="1"/>
</dbReference>
<name>A0A6L9EDZ7_9FLAO</name>
<evidence type="ECO:0000256" key="2">
    <source>
        <dbReference type="ARBA" id="ARBA00023125"/>
    </source>
</evidence>
<sequence>MKKAHSFNIPKTPANALIVQEDHGSRFYDRLHLHEEIQLSCILEGRGKLLVADSVHSYSSGDIFVIGSQCPHVFRSDEEQGTSHMISIFFTRYSFGPEFFMIPEMQSLSAFFAASEQGIQLKSNKETIRKHCEQILSANRFDRFLLFLKLLKRISQSDQLPLCGLSYPKKISTTAGDRMGLIFDYVMHNFQQEITLADISEKAFMTPEAFCRFFKKRTNKTFFQFLIELRIEHACQLLASEGSLSISEIADNSGFRSISNFNRMFKKLKGLTPTAYSHNLRSRSL</sequence>
<organism evidence="5 6">
    <name type="scientific">Poritiphilus flavus</name>
    <dbReference type="NCBI Taxonomy" id="2697053"/>
    <lineage>
        <taxon>Bacteria</taxon>
        <taxon>Pseudomonadati</taxon>
        <taxon>Bacteroidota</taxon>
        <taxon>Flavobacteriia</taxon>
        <taxon>Flavobacteriales</taxon>
        <taxon>Flavobacteriaceae</taxon>
        <taxon>Poritiphilus</taxon>
    </lineage>
</organism>
<evidence type="ECO:0000259" key="4">
    <source>
        <dbReference type="PROSITE" id="PS01124"/>
    </source>
</evidence>
<dbReference type="Pfam" id="PF12833">
    <property type="entry name" value="HTH_18"/>
    <property type="match status" value="1"/>
</dbReference>
<evidence type="ECO:0000313" key="6">
    <source>
        <dbReference type="Proteomes" id="UP000475249"/>
    </source>
</evidence>
<protein>
    <submittedName>
        <fullName evidence="5">Helix-turn-helix domain-containing protein</fullName>
    </submittedName>
</protein>
<dbReference type="InterPro" id="IPR018062">
    <property type="entry name" value="HTH_AraC-typ_CS"/>
</dbReference>
<dbReference type="InterPro" id="IPR018060">
    <property type="entry name" value="HTH_AraC"/>
</dbReference>
<dbReference type="PRINTS" id="PR00032">
    <property type="entry name" value="HTHARAC"/>
</dbReference>
<dbReference type="AlphaFoldDB" id="A0A6L9EDZ7"/>
<dbReference type="Gene3D" id="1.10.10.60">
    <property type="entry name" value="Homeodomain-like"/>
    <property type="match status" value="2"/>
</dbReference>
<evidence type="ECO:0000256" key="3">
    <source>
        <dbReference type="ARBA" id="ARBA00023163"/>
    </source>
</evidence>
<dbReference type="EMBL" id="WXYO01000006">
    <property type="protein sequence ID" value="NAS12984.1"/>
    <property type="molecule type" value="Genomic_DNA"/>
</dbReference>
<dbReference type="SUPFAM" id="SSF46689">
    <property type="entry name" value="Homeodomain-like"/>
    <property type="match status" value="2"/>
</dbReference>
<dbReference type="GO" id="GO:0043565">
    <property type="term" value="F:sequence-specific DNA binding"/>
    <property type="evidence" value="ECO:0007669"/>
    <property type="project" value="InterPro"/>
</dbReference>
<evidence type="ECO:0000256" key="1">
    <source>
        <dbReference type="ARBA" id="ARBA00023015"/>
    </source>
</evidence>
<keyword evidence="2" id="KW-0238">DNA-binding</keyword>
<accession>A0A6L9EDZ7</accession>
<keyword evidence="6" id="KW-1185">Reference proteome</keyword>
<dbReference type="PROSITE" id="PS01124">
    <property type="entry name" value="HTH_ARAC_FAMILY_2"/>
    <property type="match status" value="1"/>
</dbReference>
<dbReference type="InterPro" id="IPR020449">
    <property type="entry name" value="Tscrpt_reg_AraC-type_HTH"/>
</dbReference>
<dbReference type="RefSeq" id="WP_161436031.1">
    <property type="nucleotide sequence ID" value="NZ_WXYO01000006.1"/>
</dbReference>
<dbReference type="SMART" id="SM00342">
    <property type="entry name" value="HTH_ARAC"/>
    <property type="match status" value="1"/>
</dbReference>
<dbReference type="GO" id="GO:0003700">
    <property type="term" value="F:DNA-binding transcription factor activity"/>
    <property type="evidence" value="ECO:0007669"/>
    <property type="project" value="InterPro"/>
</dbReference>
<keyword evidence="1" id="KW-0805">Transcription regulation</keyword>
<comment type="caution">
    <text evidence="5">The sequence shown here is derived from an EMBL/GenBank/DDBJ whole genome shotgun (WGS) entry which is preliminary data.</text>
</comment>
<gene>
    <name evidence="5" type="ORF">GTQ38_13290</name>
</gene>
<dbReference type="InterPro" id="IPR011051">
    <property type="entry name" value="RmlC_Cupin_sf"/>
</dbReference>
<reference evidence="5 6" key="1">
    <citation type="submission" date="2020-01" db="EMBL/GenBank/DDBJ databases">
        <title>Bacteria diversity of Porities sp.</title>
        <authorList>
            <person name="Wang G."/>
        </authorList>
    </citation>
    <scope>NUCLEOTIDE SEQUENCE [LARGE SCALE GENOMIC DNA]</scope>
    <source>
        <strain evidence="5 6">R33</strain>
    </source>
</reference>
<keyword evidence="3" id="KW-0804">Transcription</keyword>